<evidence type="ECO:0000313" key="6">
    <source>
        <dbReference type="Proteomes" id="UP000217103"/>
    </source>
</evidence>
<dbReference type="SMART" id="SM00448">
    <property type="entry name" value="REC"/>
    <property type="match status" value="1"/>
</dbReference>
<dbReference type="EMBL" id="FNKK01000002">
    <property type="protein sequence ID" value="SDR19578.1"/>
    <property type="molecule type" value="Genomic_DNA"/>
</dbReference>
<dbReference type="SUPFAM" id="SSF46894">
    <property type="entry name" value="C-terminal effector domain of the bipartite response regulators"/>
    <property type="match status" value="1"/>
</dbReference>
<feature type="domain" description="HTH luxR-type" evidence="3">
    <location>
        <begin position="153"/>
        <end position="218"/>
    </location>
</feature>
<dbReference type="Pfam" id="PF00072">
    <property type="entry name" value="Response_reg"/>
    <property type="match status" value="1"/>
</dbReference>
<gene>
    <name evidence="5" type="ORF">SAMN04489764_4004</name>
</gene>
<sequence>MSGETGVHGPSGDAPGGSGVIRVLLADDQHLIREAMAALLAFEGDIEVVGQAARGDRVLAEVMRCRPDIVLLDIEMPGENGLTVAEELMRAGLRTRVIILTTFGRPGYLERAMRAGAAGFLVKDARAEELADAIRRVHAGERVVDRSLAAAGRRVGTSPLTARECDVLRAAAEGGTIADIAAELFLSEGTVRNYLSSAMGKIHARTRAEAVRIAERNGWL</sequence>
<reference evidence="5 6" key="1">
    <citation type="submission" date="2016-10" db="EMBL/GenBank/DDBJ databases">
        <authorList>
            <person name="de Groot N.N."/>
        </authorList>
    </citation>
    <scope>NUCLEOTIDE SEQUENCE [LARGE SCALE GENOMIC DNA]</scope>
    <source>
        <strain evidence="5 6">DSM 43794</strain>
    </source>
</reference>
<dbReference type="Pfam" id="PF00196">
    <property type="entry name" value="GerE"/>
    <property type="match status" value="1"/>
</dbReference>
<accession>A0A1H1H396</accession>
<name>A0A1H1H396_9ACTN</name>
<keyword evidence="6" id="KW-1185">Reference proteome</keyword>
<evidence type="ECO:0000313" key="5">
    <source>
        <dbReference type="EMBL" id="SDR19578.1"/>
    </source>
</evidence>
<dbReference type="GO" id="GO:0006355">
    <property type="term" value="P:regulation of DNA-templated transcription"/>
    <property type="evidence" value="ECO:0007669"/>
    <property type="project" value="InterPro"/>
</dbReference>
<keyword evidence="2" id="KW-0597">Phosphoprotein</keyword>
<keyword evidence="1" id="KW-0238">DNA-binding</keyword>
<dbReference type="InterPro" id="IPR000792">
    <property type="entry name" value="Tscrpt_reg_LuxR_C"/>
</dbReference>
<feature type="modified residue" description="4-aspartylphosphate" evidence="2">
    <location>
        <position position="73"/>
    </location>
</feature>
<protein>
    <submittedName>
        <fullName evidence="5">Two component transcriptional regulator, LuxR family</fullName>
    </submittedName>
</protein>
<dbReference type="GO" id="GO:0003677">
    <property type="term" value="F:DNA binding"/>
    <property type="evidence" value="ECO:0007669"/>
    <property type="project" value="UniProtKB-KW"/>
</dbReference>
<dbReference type="InterPro" id="IPR011006">
    <property type="entry name" value="CheY-like_superfamily"/>
</dbReference>
<evidence type="ECO:0000259" key="3">
    <source>
        <dbReference type="PROSITE" id="PS50043"/>
    </source>
</evidence>
<dbReference type="AlphaFoldDB" id="A0A1H1H396"/>
<organism evidence="5 6">
    <name type="scientific">Thermostaphylospora chromogena</name>
    <dbReference type="NCBI Taxonomy" id="35622"/>
    <lineage>
        <taxon>Bacteria</taxon>
        <taxon>Bacillati</taxon>
        <taxon>Actinomycetota</taxon>
        <taxon>Actinomycetes</taxon>
        <taxon>Streptosporangiales</taxon>
        <taxon>Thermomonosporaceae</taxon>
        <taxon>Thermostaphylospora</taxon>
    </lineage>
</organism>
<dbReference type="InterPro" id="IPR001789">
    <property type="entry name" value="Sig_transdc_resp-reg_receiver"/>
</dbReference>
<dbReference type="STRING" id="35622.SAMN04489764_4004"/>
<dbReference type="PANTHER" id="PTHR43214:SF42">
    <property type="entry name" value="TRANSCRIPTIONAL REGULATORY PROTEIN DESR"/>
    <property type="match status" value="1"/>
</dbReference>
<dbReference type="Proteomes" id="UP000217103">
    <property type="component" value="Unassembled WGS sequence"/>
</dbReference>
<dbReference type="Gene3D" id="3.40.50.2300">
    <property type="match status" value="1"/>
</dbReference>
<dbReference type="PROSITE" id="PS50043">
    <property type="entry name" value="HTH_LUXR_2"/>
    <property type="match status" value="1"/>
</dbReference>
<proteinExistence type="predicted"/>
<dbReference type="InterPro" id="IPR016032">
    <property type="entry name" value="Sig_transdc_resp-reg_C-effctor"/>
</dbReference>
<dbReference type="PANTHER" id="PTHR43214">
    <property type="entry name" value="TWO-COMPONENT RESPONSE REGULATOR"/>
    <property type="match status" value="1"/>
</dbReference>
<dbReference type="SUPFAM" id="SSF52172">
    <property type="entry name" value="CheY-like"/>
    <property type="match status" value="1"/>
</dbReference>
<dbReference type="PROSITE" id="PS50110">
    <property type="entry name" value="RESPONSE_REGULATORY"/>
    <property type="match status" value="1"/>
</dbReference>
<feature type="domain" description="Response regulatory" evidence="4">
    <location>
        <begin position="22"/>
        <end position="138"/>
    </location>
</feature>
<evidence type="ECO:0000259" key="4">
    <source>
        <dbReference type="PROSITE" id="PS50110"/>
    </source>
</evidence>
<dbReference type="SMART" id="SM00421">
    <property type="entry name" value="HTH_LUXR"/>
    <property type="match status" value="1"/>
</dbReference>
<dbReference type="PRINTS" id="PR00038">
    <property type="entry name" value="HTHLUXR"/>
</dbReference>
<evidence type="ECO:0000256" key="1">
    <source>
        <dbReference type="ARBA" id="ARBA00023125"/>
    </source>
</evidence>
<evidence type="ECO:0000256" key="2">
    <source>
        <dbReference type="PROSITE-ProRule" id="PRU00169"/>
    </source>
</evidence>
<dbReference type="InterPro" id="IPR039420">
    <property type="entry name" value="WalR-like"/>
</dbReference>
<dbReference type="CDD" id="cd06170">
    <property type="entry name" value="LuxR_C_like"/>
    <property type="match status" value="1"/>
</dbReference>
<dbReference type="CDD" id="cd19930">
    <property type="entry name" value="REC_DesR-like"/>
    <property type="match status" value="1"/>
</dbReference>
<dbReference type="GO" id="GO:0000160">
    <property type="term" value="P:phosphorelay signal transduction system"/>
    <property type="evidence" value="ECO:0007669"/>
    <property type="project" value="InterPro"/>
</dbReference>